<gene>
    <name evidence="2" type="ORF">AVR91_0216650</name>
</gene>
<dbReference type="Pfam" id="PF00668">
    <property type="entry name" value="Condensation"/>
    <property type="match status" value="1"/>
</dbReference>
<dbReference type="PANTHER" id="PTHR45527">
    <property type="entry name" value="NONRIBOSOMAL PEPTIDE SYNTHETASE"/>
    <property type="match status" value="1"/>
</dbReference>
<reference evidence="2 3" key="1">
    <citation type="submission" date="2016-12" db="EMBL/GenBank/DDBJ databases">
        <title>Amycolatopsis keratiniphila subsp. keratiniphila genome sequencing and assembly.</title>
        <authorList>
            <person name="Mayilraj S."/>
            <person name="Kaur N."/>
        </authorList>
    </citation>
    <scope>NUCLEOTIDE SEQUENCE [LARGE SCALE GENOMIC DNA]</scope>
    <source>
        <strain evidence="2 3">DSM 44409</strain>
    </source>
</reference>
<protein>
    <recommendedName>
        <fullName evidence="1">Condensation domain-containing protein</fullName>
    </recommendedName>
</protein>
<proteinExistence type="predicted"/>
<evidence type="ECO:0000259" key="1">
    <source>
        <dbReference type="Pfam" id="PF00668"/>
    </source>
</evidence>
<dbReference type="SUPFAM" id="SSF52777">
    <property type="entry name" value="CoA-dependent acyltransferases"/>
    <property type="match status" value="1"/>
</dbReference>
<dbReference type="InterPro" id="IPR023213">
    <property type="entry name" value="CAT-like_dom_sf"/>
</dbReference>
<accession>A0A1W2LW09</accession>
<organism evidence="2 3">
    <name type="scientific">Amycolatopsis keratiniphila subsp. keratiniphila</name>
    <dbReference type="NCBI Taxonomy" id="227715"/>
    <lineage>
        <taxon>Bacteria</taxon>
        <taxon>Bacillati</taxon>
        <taxon>Actinomycetota</taxon>
        <taxon>Actinomycetes</taxon>
        <taxon>Pseudonocardiales</taxon>
        <taxon>Pseudonocardiaceae</taxon>
        <taxon>Amycolatopsis</taxon>
        <taxon>Amycolatopsis japonica group</taxon>
    </lineage>
</organism>
<name>A0A1W2LW09_9PSEU</name>
<dbReference type="GO" id="GO:0008610">
    <property type="term" value="P:lipid biosynthetic process"/>
    <property type="evidence" value="ECO:0007669"/>
    <property type="project" value="UniProtKB-ARBA"/>
</dbReference>
<dbReference type="GO" id="GO:0003824">
    <property type="term" value="F:catalytic activity"/>
    <property type="evidence" value="ECO:0007669"/>
    <property type="project" value="InterPro"/>
</dbReference>
<dbReference type="AlphaFoldDB" id="A0A1W2LW09"/>
<dbReference type="EMBL" id="LQMT02000015">
    <property type="protein sequence ID" value="ONF70090.1"/>
    <property type="molecule type" value="Genomic_DNA"/>
</dbReference>
<feature type="non-terminal residue" evidence="2">
    <location>
        <position position="111"/>
    </location>
</feature>
<evidence type="ECO:0000313" key="2">
    <source>
        <dbReference type="EMBL" id="ONF70090.1"/>
    </source>
</evidence>
<dbReference type="GO" id="GO:0005737">
    <property type="term" value="C:cytoplasm"/>
    <property type="evidence" value="ECO:0007669"/>
    <property type="project" value="TreeGrafter"/>
</dbReference>
<feature type="domain" description="Condensation" evidence="1">
    <location>
        <begin position="7"/>
        <end position="109"/>
    </location>
</feature>
<comment type="caution">
    <text evidence="2">The sequence shown here is derived from an EMBL/GenBank/DDBJ whole genome shotgun (WGS) entry which is preliminary data.</text>
</comment>
<dbReference type="Proteomes" id="UP000076660">
    <property type="component" value="Unassembled WGS sequence"/>
</dbReference>
<dbReference type="InterPro" id="IPR001242">
    <property type="entry name" value="Condensation_dom"/>
</dbReference>
<evidence type="ECO:0000313" key="3">
    <source>
        <dbReference type="Proteomes" id="UP000076660"/>
    </source>
</evidence>
<dbReference type="PANTHER" id="PTHR45527:SF1">
    <property type="entry name" value="FATTY ACID SYNTHASE"/>
    <property type="match status" value="1"/>
</dbReference>
<dbReference type="OrthoDB" id="2472181at2"/>
<sequence length="111" mass="12629">MAQSRIEEIWPLSPLQAGLLFHAVYDGEGPDVYIGHWILDLDGSVDAERLRAAWAAVLARHAPLRACFRQRKSGETVQIIARQVELPWREVDLSRLEDPEAAVRELSEEDR</sequence>
<dbReference type="GO" id="GO:0044550">
    <property type="term" value="P:secondary metabolite biosynthetic process"/>
    <property type="evidence" value="ECO:0007669"/>
    <property type="project" value="TreeGrafter"/>
</dbReference>
<dbReference type="RefSeq" id="WP_143254023.1">
    <property type="nucleotide sequence ID" value="NZ_LQMT02000015.1"/>
</dbReference>
<dbReference type="GO" id="GO:0031177">
    <property type="term" value="F:phosphopantetheine binding"/>
    <property type="evidence" value="ECO:0007669"/>
    <property type="project" value="TreeGrafter"/>
</dbReference>
<dbReference type="Gene3D" id="3.30.559.10">
    <property type="entry name" value="Chloramphenicol acetyltransferase-like domain"/>
    <property type="match status" value="1"/>
</dbReference>
<dbReference type="GO" id="GO:0043041">
    <property type="term" value="P:amino acid activation for nonribosomal peptide biosynthetic process"/>
    <property type="evidence" value="ECO:0007669"/>
    <property type="project" value="TreeGrafter"/>
</dbReference>